<name>A0A2P8GWK2_9MICO</name>
<keyword evidence="2" id="KW-1277">Toxin-antitoxin system</keyword>
<dbReference type="Gene3D" id="3.30.2310.20">
    <property type="entry name" value="RelE-like"/>
    <property type="match status" value="1"/>
</dbReference>
<evidence type="ECO:0000313" key="4">
    <source>
        <dbReference type="EMBL" id="RUQ87132.1"/>
    </source>
</evidence>
<dbReference type="Proteomes" id="UP000241203">
    <property type="component" value="Unassembled WGS sequence"/>
</dbReference>
<comment type="similarity">
    <text evidence="1">Belongs to the RelE toxin family.</text>
</comment>
<accession>A0A2P8GWK2</accession>
<proteinExistence type="inferred from homology"/>
<evidence type="ECO:0000313" key="5">
    <source>
        <dbReference type="Proteomes" id="UP000241203"/>
    </source>
</evidence>
<dbReference type="InterPro" id="IPR051803">
    <property type="entry name" value="TA_system_RelE-like_toxin"/>
</dbReference>
<dbReference type="Proteomes" id="UP000268291">
    <property type="component" value="Unassembled WGS sequence"/>
</dbReference>
<dbReference type="PANTHER" id="PTHR33755">
    <property type="entry name" value="TOXIN PARE1-RELATED"/>
    <property type="match status" value="1"/>
</dbReference>
<sequence length="105" mass="11908">MTRRVVSTRRAYLDIDEAVDHYLDEGAHAAALDFVDAVQDTTELLAAHPSIGSTRFAIETGIAELRSIALRRFPYIIFYTDDDDAVRVQRVLHSRRDIPAELHDL</sequence>
<evidence type="ECO:0000313" key="6">
    <source>
        <dbReference type="Proteomes" id="UP000268291"/>
    </source>
</evidence>
<evidence type="ECO:0000256" key="1">
    <source>
        <dbReference type="ARBA" id="ARBA00006226"/>
    </source>
</evidence>
<dbReference type="InterPro" id="IPR035093">
    <property type="entry name" value="RelE/ParE_toxin_dom_sf"/>
</dbReference>
<evidence type="ECO:0000313" key="3">
    <source>
        <dbReference type="EMBL" id="PSL38335.1"/>
    </source>
</evidence>
<organism evidence="3 5">
    <name type="scientific">Labedella gwakjiensis</name>
    <dbReference type="NCBI Taxonomy" id="390269"/>
    <lineage>
        <taxon>Bacteria</taxon>
        <taxon>Bacillati</taxon>
        <taxon>Actinomycetota</taxon>
        <taxon>Actinomycetes</taxon>
        <taxon>Micrococcales</taxon>
        <taxon>Microbacteriaceae</taxon>
        <taxon>Labedella</taxon>
    </lineage>
</organism>
<dbReference type="AlphaFoldDB" id="A0A2P8GWK2"/>
<protein>
    <submittedName>
        <fullName evidence="3">Toxin ParE1/3/4</fullName>
    </submittedName>
    <submittedName>
        <fullName evidence="4">Type II toxin-antitoxin system RelE/ParE family toxin</fullName>
    </submittedName>
</protein>
<reference evidence="4 6" key="2">
    <citation type="submission" date="2018-12" db="EMBL/GenBank/DDBJ databases">
        <authorList>
            <person name="hu s."/>
            <person name="Xu Y."/>
            <person name="Xu B."/>
            <person name="Li F."/>
        </authorList>
    </citation>
    <scope>NUCLEOTIDE SEQUENCE [LARGE SCALE GENOMIC DNA]</scope>
    <source>
        <strain evidence="4 6">KSW2-17</strain>
    </source>
</reference>
<evidence type="ECO:0000256" key="2">
    <source>
        <dbReference type="ARBA" id="ARBA00022649"/>
    </source>
</evidence>
<dbReference type="RefSeq" id="WP_106563366.1">
    <property type="nucleotide sequence ID" value="NZ_PYAU01000001.1"/>
</dbReference>
<keyword evidence="6" id="KW-1185">Reference proteome</keyword>
<dbReference type="Pfam" id="PF05016">
    <property type="entry name" value="ParE_toxin"/>
    <property type="match status" value="1"/>
</dbReference>
<gene>
    <name evidence="3" type="ORF">CLV49_1956</name>
    <name evidence="4" type="ORF">ELQ93_09435</name>
</gene>
<dbReference type="OrthoDB" id="3174173at2"/>
<dbReference type="EMBL" id="RZGY01000001">
    <property type="protein sequence ID" value="RUQ87132.1"/>
    <property type="molecule type" value="Genomic_DNA"/>
</dbReference>
<dbReference type="InterPro" id="IPR007712">
    <property type="entry name" value="RelE/ParE_toxin"/>
</dbReference>
<dbReference type="PANTHER" id="PTHR33755:SF8">
    <property type="entry name" value="TOXIN PARE2"/>
    <property type="match status" value="1"/>
</dbReference>
<reference evidence="3 5" key="1">
    <citation type="submission" date="2018-03" db="EMBL/GenBank/DDBJ databases">
        <title>Genomic Encyclopedia of Archaeal and Bacterial Type Strains, Phase II (KMG-II): from individual species to whole genera.</title>
        <authorList>
            <person name="Goeker M."/>
        </authorList>
    </citation>
    <scope>NUCLEOTIDE SEQUENCE [LARGE SCALE GENOMIC DNA]</scope>
    <source>
        <strain evidence="3 5">DSM 21548</strain>
    </source>
</reference>
<comment type="caution">
    <text evidence="3">The sequence shown here is derived from an EMBL/GenBank/DDBJ whole genome shotgun (WGS) entry which is preliminary data.</text>
</comment>
<dbReference type="EMBL" id="PYAU01000001">
    <property type="protein sequence ID" value="PSL38335.1"/>
    <property type="molecule type" value="Genomic_DNA"/>
</dbReference>